<protein>
    <submittedName>
        <fullName evidence="1">Uncharacterized protein</fullName>
    </submittedName>
</protein>
<keyword evidence="2" id="KW-1185">Reference proteome</keyword>
<dbReference type="EMBL" id="ABCK01000011">
    <property type="protein sequence ID" value="EDM27219.1"/>
    <property type="molecule type" value="Genomic_DNA"/>
</dbReference>
<accession>A6DMM9</accession>
<sequence>MQKWTDKFNKTVQRFAPGSRRPDIMILKKSKDSFKNKFLSGSVETIVDLKTGAKGLEDAWVGDVAQRLNLPPNKILYVRQGENLKKGYRIAQEAVEQVREAQIRGGGLGGKALGKSLLIAGVFLAYNDAIANGMEGEKALAYAASSVVGGDIIYDTTEYSG</sequence>
<evidence type="ECO:0000313" key="2">
    <source>
        <dbReference type="Proteomes" id="UP000004947"/>
    </source>
</evidence>
<evidence type="ECO:0000313" key="1">
    <source>
        <dbReference type="EMBL" id="EDM27219.1"/>
    </source>
</evidence>
<organism evidence="1 2">
    <name type="scientific">Lentisphaera araneosa HTCC2155</name>
    <dbReference type="NCBI Taxonomy" id="313628"/>
    <lineage>
        <taxon>Bacteria</taxon>
        <taxon>Pseudomonadati</taxon>
        <taxon>Lentisphaerota</taxon>
        <taxon>Lentisphaeria</taxon>
        <taxon>Lentisphaerales</taxon>
        <taxon>Lentisphaeraceae</taxon>
        <taxon>Lentisphaera</taxon>
    </lineage>
</organism>
<proteinExistence type="predicted"/>
<dbReference type="Proteomes" id="UP000004947">
    <property type="component" value="Unassembled WGS sequence"/>
</dbReference>
<dbReference type="RefSeq" id="WP_007279127.1">
    <property type="nucleotide sequence ID" value="NZ_ABCK01000011.1"/>
</dbReference>
<comment type="caution">
    <text evidence="1">The sequence shown here is derived from an EMBL/GenBank/DDBJ whole genome shotgun (WGS) entry which is preliminary data.</text>
</comment>
<gene>
    <name evidence="1" type="ORF">LNTAR_16157</name>
</gene>
<dbReference type="STRING" id="313628.LNTAR_16157"/>
<name>A6DMM9_9BACT</name>
<reference evidence="1 2" key="1">
    <citation type="journal article" date="2010" name="J. Bacteriol.">
        <title>Genome sequence of Lentisphaera araneosa HTCC2155T, the type species of the order Lentisphaerales in the phylum Lentisphaerae.</title>
        <authorList>
            <person name="Thrash J.C."/>
            <person name="Cho J.C."/>
            <person name="Vergin K.L."/>
            <person name="Morris R.M."/>
            <person name="Giovannoni S.J."/>
        </authorList>
    </citation>
    <scope>NUCLEOTIDE SEQUENCE [LARGE SCALE GENOMIC DNA]</scope>
    <source>
        <strain evidence="1 2">HTCC2155</strain>
    </source>
</reference>
<dbReference type="AlphaFoldDB" id="A6DMM9"/>